<name>A0AAN6YQ03_9PEZI</name>
<accession>A0AAN6YQ03</accession>
<evidence type="ECO:0000313" key="2">
    <source>
        <dbReference type="Proteomes" id="UP001301958"/>
    </source>
</evidence>
<dbReference type="PANTHER" id="PTHR10622">
    <property type="entry name" value="HET DOMAIN-CONTAINING PROTEIN"/>
    <property type="match status" value="1"/>
</dbReference>
<dbReference type="EMBL" id="MU865497">
    <property type="protein sequence ID" value="KAK4222016.1"/>
    <property type="molecule type" value="Genomic_DNA"/>
</dbReference>
<reference evidence="1" key="2">
    <citation type="submission" date="2023-05" db="EMBL/GenBank/DDBJ databases">
        <authorList>
            <consortium name="Lawrence Berkeley National Laboratory"/>
            <person name="Steindorff A."/>
            <person name="Hensen N."/>
            <person name="Bonometti L."/>
            <person name="Westerberg I."/>
            <person name="Brannstrom I.O."/>
            <person name="Guillou S."/>
            <person name="Cros-Aarteil S."/>
            <person name="Calhoun S."/>
            <person name="Haridas S."/>
            <person name="Kuo A."/>
            <person name="Mondo S."/>
            <person name="Pangilinan J."/>
            <person name="Riley R."/>
            <person name="Labutti K."/>
            <person name="Andreopoulos B."/>
            <person name="Lipzen A."/>
            <person name="Chen C."/>
            <person name="Yanf M."/>
            <person name="Daum C."/>
            <person name="Ng V."/>
            <person name="Clum A."/>
            <person name="Ohm R."/>
            <person name="Martin F."/>
            <person name="Silar P."/>
            <person name="Natvig D."/>
            <person name="Lalanne C."/>
            <person name="Gautier V."/>
            <person name="Ament-Velasquez S.L."/>
            <person name="Kruys A."/>
            <person name="Hutchinson M.I."/>
            <person name="Powell A.J."/>
            <person name="Barry K."/>
            <person name="Miller A.N."/>
            <person name="Grigoriev I.V."/>
            <person name="Debuchy R."/>
            <person name="Gladieux P."/>
            <person name="Thoren M.H."/>
            <person name="Johannesson H."/>
        </authorList>
    </citation>
    <scope>NUCLEOTIDE SEQUENCE</scope>
    <source>
        <strain evidence="1">CBS 990.96</strain>
    </source>
</reference>
<proteinExistence type="predicted"/>
<organism evidence="1 2">
    <name type="scientific">Podospora fimiseda</name>
    <dbReference type="NCBI Taxonomy" id="252190"/>
    <lineage>
        <taxon>Eukaryota</taxon>
        <taxon>Fungi</taxon>
        <taxon>Dikarya</taxon>
        <taxon>Ascomycota</taxon>
        <taxon>Pezizomycotina</taxon>
        <taxon>Sordariomycetes</taxon>
        <taxon>Sordariomycetidae</taxon>
        <taxon>Sordariales</taxon>
        <taxon>Podosporaceae</taxon>
        <taxon>Podospora</taxon>
    </lineage>
</organism>
<dbReference type="AlphaFoldDB" id="A0AAN6YQ03"/>
<protein>
    <submittedName>
        <fullName evidence="1">Uncharacterized protein</fullName>
    </submittedName>
</protein>
<dbReference type="PANTHER" id="PTHR10622:SF13">
    <property type="entry name" value="NACHT DOMAIN-CONTAINING PROTEIN"/>
    <property type="match status" value="1"/>
</dbReference>
<dbReference type="Proteomes" id="UP001301958">
    <property type="component" value="Unassembled WGS sequence"/>
</dbReference>
<reference evidence="1" key="1">
    <citation type="journal article" date="2023" name="Mol. Phylogenet. Evol.">
        <title>Genome-scale phylogeny and comparative genomics of the fungal order Sordariales.</title>
        <authorList>
            <person name="Hensen N."/>
            <person name="Bonometti L."/>
            <person name="Westerberg I."/>
            <person name="Brannstrom I.O."/>
            <person name="Guillou S."/>
            <person name="Cros-Aarteil S."/>
            <person name="Calhoun S."/>
            <person name="Haridas S."/>
            <person name="Kuo A."/>
            <person name="Mondo S."/>
            <person name="Pangilinan J."/>
            <person name="Riley R."/>
            <person name="LaButti K."/>
            <person name="Andreopoulos B."/>
            <person name="Lipzen A."/>
            <person name="Chen C."/>
            <person name="Yan M."/>
            <person name="Daum C."/>
            <person name="Ng V."/>
            <person name="Clum A."/>
            <person name="Steindorff A."/>
            <person name="Ohm R.A."/>
            <person name="Martin F."/>
            <person name="Silar P."/>
            <person name="Natvig D.O."/>
            <person name="Lalanne C."/>
            <person name="Gautier V."/>
            <person name="Ament-Velasquez S.L."/>
            <person name="Kruys A."/>
            <person name="Hutchinson M.I."/>
            <person name="Powell A.J."/>
            <person name="Barry K."/>
            <person name="Miller A.N."/>
            <person name="Grigoriev I.V."/>
            <person name="Debuchy R."/>
            <person name="Gladieux P."/>
            <person name="Hiltunen Thoren M."/>
            <person name="Johannesson H."/>
        </authorList>
    </citation>
    <scope>NUCLEOTIDE SEQUENCE</scope>
    <source>
        <strain evidence="1">CBS 990.96</strain>
    </source>
</reference>
<evidence type="ECO:0000313" key="1">
    <source>
        <dbReference type="EMBL" id="KAK4222016.1"/>
    </source>
</evidence>
<comment type="caution">
    <text evidence="1">The sequence shown here is derived from an EMBL/GenBank/DDBJ whole genome shotgun (WGS) entry which is preliminary data.</text>
</comment>
<gene>
    <name evidence="1" type="ORF">QBC38DRAFT_504416</name>
</gene>
<sequence length="562" mass="64936">MFWASERVTTRGEDLAYCLLGIFNVNMPMIYGEARERAFQRLQEVIIQSYGRSVQETSETDLFIFAWRERFDWQDSGLYAVSWLDHQEISRVVEPRFPPLDIKPDSGQTEDIAWENMSTTSTLAQSTEDGLASTALARSIAFMRDKPVLFSLFEVMVDQRKLGRDQFQRTLLKVLRSLAIDLESEAQSEAEASVAVFLRKYRILLPSAVASSVMERTGIPIVVRLNTNSQSKYHDSSMEETIHDQSNEPPQTGIDQEIEAGQIDLKEGGDLEVKLTIRRPLRSSNAYQQMLTTLKDFTFPSFRSESMAFAEQLVQSNSTKPGENTEFWHLARSRMFSAFSGLQYSQPLSVLIETHNHLSTTEWFQDMAERFTKEKWNWWQLRSPRPIIPIPSKQCRLVWACLCGDTRWEIVPLEFATQLSSLMQTYPLAVKTRDSITSPVQPESHKHSQESQQPPQARFLFLLTKQKTLKLDEIPSLHLNTEHFADELRRIYFRRKGLLGSLLSMYEFSHCEFGKFERYRQNAYAHRGYGLPTPNHPRRIQRFIPTCMPATDENTPSISGRR</sequence>
<keyword evidence="2" id="KW-1185">Reference proteome</keyword>